<evidence type="ECO:0000256" key="5">
    <source>
        <dbReference type="ARBA" id="ARBA00023004"/>
    </source>
</evidence>
<keyword evidence="6" id="KW-0411">Iron-sulfur</keyword>
<dbReference type="SMART" id="SM00926">
    <property type="entry name" value="Molybdop_Fe4S4"/>
    <property type="match status" value="1"/>
</dbReference>
<gene>
    <name evidence="8" type="ORF">K8U77_03670</name>
</gene>
<reference evidence="8" key="1">
    <citation type="journal article" date="2021" name="PeerJ">
        <title>Extensive microbial diversity within the chicken gut microbiome revealed by metagenomics and culture.</title>
        <authorList>
            <person name="Gilroy R."/>
            <person name="Ravi A."/>
            <person name="Getino M."/>
            <person name="Pursley I."/>
            <person name="Horton D.L."/>
            <person name="Alikhan N.F."/>
            <person name="Baker D."/>
            <person name="Gharbi K."/>
            <person name="Hall N."/>
            <person name="Watson M."/>
            <person name="Adriaenssens E.M."/>
            <person name="Foster-Nyarko E."/>
            <person name="Jarju S."/>
            <person name="Secka A."/>
            <person name="Antonio M."/>
            <person name="Oren A."/>
            <person name="Chaudhuri R.R."/>
            <person name="La Ragione R."/>
            <person name="Hildebrand F."/>
            <person name="Pallen M.J."/>
        </authorList>
    </citation>
    <scope>NUCLEOTIDE SEQUENCE</scope>
    <source>
        <strain evidence="8">ChiGjej6B6-11269</strain>
    </source>
</reference>
<dbReference type="Pfam" id="PF01568">
    <property type="entry name" value="Molydop_binding"/>
    <property type="match status" value="1"/>
</dbReference>
<dbReference type="InterPro" id="IPR006657">
    <property type="entry name" value="MoPterin_dinucl-bd_dom"/>
</dbReference>
<proteinExistence type="inferred from homology"/>
<comment type="similarity">
    <text evidence="1">Belongs to the prokaryotic molybdopterin-containing oxidoreductase family.</text>
</comment>
<evidence type="ECO:0000256" key="6">
    <source>
        <dbReference type="ARBA" id="ARBA00023014"/>
    </source>
</evidence>
<evidence type="ECO:0000313" key="8">
    <source>
        <dbReference type="EMBL" id="HJF65201.1"/>
    </source>
</evidence>
<dbReference type="InterPro" id="IPR006963">
    <property type="entry name" value="Mopterin_OxRdtase_4Fe-4S_dom"/>
</dbReference>
<dbReference type="PROSITE" id="PS51257">
    <property type="entry name" value="PROKAR_LIPOPROTEIN"/>
    <property type="match status" value="1"/>
</dbReference>
<keyword evidence="2" id="KW-0479">Metal-binding</keyword>
<dbReference type="InterPro" id="IPR006311">
    <property type="entry name" value="TAT_signal"/>
</dbReference>
<keyword evidence="5" id="KW-0408">Iron</keyword>
<name>A0A9D2UWG2_9ACTN</name>
<dbReference type="GO" id="GO:0051536">
    <property type="term" value="F:iron-sulfur cluster binding"/>
    <property type="evidence" value="ECO:0007669"/>
    <property type="project" value="UniProtKB-KW"/>
</dbReference>
<dbReference type="InterPro" id="IPR006656">
    <property type="entry name" value="Mopterin_OxRdtase"/>
</dbReference>
<dbReference type="InterPro" id="IPR009010">
    <property type="entry name" value="Asp_de-COase-like_dom_sf"/>
</dbReference>
<dbReference type="AlphaFoldDB" id="A0A9D2UWG2"/>
<sequence length="823" mass="90239">MSETTTRGFTRRNFIKGAALLTAAGTLAGCAPQTSGVEETTATEVQPDEIYSGACRGNCAGGCFLNVHVRNGQVVRTTARDMPDTRYNRICTRGLSHVGRIYSSERLQYPMKRVGERGEGKFERISWDEAIDEIASKWKGYSDEFGPESMAVFSGSGNYAICSGVGAMGMVTRFVNVVGASTIPLNVDAAHGMAFGHIMGAGPYGTNNEPADYENASVFICWGANPSISQPQVMHFILDARDKGTKYVVIDEVFNANAAMADWFVPVKASTDGALAMGALHEVIEQGWIDEEFAKSATEAPLLVKEDGAYLHMSDLGVEPTEGDVNPQTGEPTVIDPYVVWDEDAGEAVALTESTNPKLREVGEVNGIKVRTVMEIVEEAVADYTPDAASELCGVSADDIRELARTYAQDGPVTTYAMFGDDHYINGHYNYWPIYALAGLTGNVCKEGAGLGFSELTQTSIINPAVVAPTDSSGNPCQGAGRSLLVNQVQEILDTGEFAGESLTLKGVYVTNTNPLATMANHEYTVNWFKQIEFVVVADMNMTETAKYADILLPVAHWFEQTDMYSSYGTAPFFLWQEKAIEPSFESKPDFEIYKLLAEKMGYGEYMNLDPEGFIAEWLDSDAARELGVTFDAIKENKAVRVLPGEHYVAFADKVFGTPTTRFSLYRDTMAPAYNIGQDIDMSKELTLYWEPAKYAGENSESRKKYPYHMLSEHMRTRTHTQWWEVGYMDEYEPDPIVRINPDDAKELGLAEGDEVRLYNDLGSVTMKCVVNAGLPRGTVSSGRSFQAGEFIDGHFASLPSNEFNQVCANQAFNDVAVAIEKA</sequence>
<dbReference type="GO" id="GO:0043546">
    <property type="term" value="F:molybdopterin cofactor binding"/>
    <property type="evidence" value="ECO:0007669"/>
    <property type="project" value="InterPro"/>
</dbReference>
<dbReference type="GO" id="GO:0016491">
    <property type="term" value="F:oxidoreductase activity"/>
    <property type="evidence" value="ECO:0007669"/>
    <property type="project" value="UniProtKB-KW"/>
</dbReference>
<evidence type="ECO:0000256" key="4">
    <source>
        <dbReference type="ARBA" id="ARBA00023002"/>
    </source>
</evidence>
<dbReference type="Gene3D" id="3.40.50.12440">
    <property type="match status" value="2"/>
</dbReference>
<dbReference type="PROSITE" id="PS51669">
    <property type="entry name" value="4FE4S_MOW_BIS_MGD"/>
    <property type="match status" value="1"/>
</dbReference>
<evidence type="ECO:0000313" key="9">
    <source>
        <dbReference type="Proteomes" id="UP000786989"/>
    </source>
</evidence>
<dbReference type="PANTHER" id="PTHR43742">
    <property type="entry name" value="TRIMETHYLAMINE-N-OXIDE REDUCTASE"/>
    <property type="match status" value="1"/>
</dbReference>
<evidence type="ECO:0000256" key="2">
    <source>
        <dbReference type="ARBA" id="ARBA00022723"/>
    </source>
</evidence>
<dbReference type="NCBIfam" id="TIGR01409">
    <property type="entry name" value="TAT_signal_seq"/>
    <property type="match status" value="1"/>
</dbReference>
<dbReference type="SUPFAM" id="SSF50692">
    <property type="entry name" value="ADC-like"/>
    <property type="match status" value="1"/>
</dbReference>
<dbReference type="GO" id="GO:0046872">
    <property type="term" value="F:metal ion binding"/>
    <property type="evidence" value="ECO:0007669"/>
    <property type="project" value="UniProtKB-KW"/>
</dbReference>
<evidence type="ECO:0000259" key="7">
    <source>
        <dbReference type="PROSITE" id="PS51669"/>
    </source>
</evidence>
<dbReference type="Pfam" id="PF04879">
    <property type="entry name" value="Molybdop_Fe4S4"/>
    <property type="match status" value="1"/>
</dbReference>
<dbReference type="Gene3D" id="3.40.228.10">
    <property type="entry name" value="Dimethylsulfoxide Reductase, domain 2"/>
    <property type="match status" value="1"/>
</dbReference>
<accession>A0A9D2UWG2</accession>
<comment type="caution">
    <text evidence="8">The sequence shown here is derived from an EMBL/GenBank/DDBJ whole genome shotgun (WGS) entry which is preliminary data.</text>
</comment>
<evidence type="ECO:0000256" key="1">
    <source>
        <dbReference type="ARBA" id="ARBA00010312"/>
    </source>
</evidence>
<feature type="domain" description="4Fe-4S Mo/W bis-MGD-type" evidence="7">
    <location>
        <begin position="48"/>
        <end position="105"/>
    </location>
</feature>
<reference evidence="8" key="2">
    <citation type="submission" date="2021-09" db="EMBL/GenBank/DDBJ databases">
        <authorList>
            <person name="Gilroy R."/>
        </authorList>
    </citation>
    <scope>NUCLEOTIDE SEQUENCE</scope>
    <source>
        <strain evidence="8">ChiGjej6B6-11269</strain>
    </source>
</reference>
<organism evidence="8 9">
    <name type="scientific">Slackia equolifaciens</name>
    <dbReference type="NCBI Taxonomy" id="498718"/>
    <lineage>
        <taxon>Bacteria</taxon>
        <taxon>Bacillati</taxon>
        <taxon>Actinomycetota</taxon>
        <taxon>Coriobacteriia</taxon>
        <taxon>Eggerthellales</taxon>
        <taxon>Eggerthellaceae</taxon>
        <taxon>Slackia</taxon>
    </lineage>
</organism>
<dbReference type="Gene3D" id="3.40.50.740">
    <property type="match status" value="1"/>
</dbReference>
<protein>
    <submittedName>
        <fullName evidence="8">Molybdopterin-dependent oxidoreductase</fullName>
    </submittedName>
</protein>
<dbReference type="InterPro" id="IPR019546">
    <property type="entry name" value="TAT_signal_bac_arc"/>
</dbReference>
<dbReference type="Proteomes" id="UP000786989">
    <property type="component" value="Unassembled WGS sequence"/>
</dbReference>
<dbReference type="InterPro" id="IPR050612">
    <property type="entry name" value="Prok_Mopterin_Oxidored"/>
</dbReference>
<dbReference type="SUPFAM" id="SSF53706">
    <property type="entry name" value="Formate dehydrogenase/DMSO reductase, domains 1-3"/>
    <property type="match status" value="1"/>
</dbReference>
<dbReference type="PANTHER" id="PTHR43742:SF6">
    <property type="entry name" value="OXIDOREDUCTASE YYAE-RELATED"/>
    <property type="match status" value="1"/>
</dbReference>
<dbReference type="Gene3D" id="2.40.40.20">
    <property type="match status" value="1"/>
</dbReference>
<dbReference type="Pfam" id="PF00384">
    <property type="entry name" value="Molybdopterin"/>
    <property type="match status" value="1"/>
</dbReference>
<dbReference type="PROSITE" id="PS51318">
    <property type="entry name" value="TAT"/>
    <property type="match status" value="1"/>
</dbReference>
<keyword evidence="3" id="KW-0732">Signal</keyword>
<evidence type="ECO:0000256" key="3">
    <source>
        <dbReference type="ARBA" id="ARBA00022729"/>
    </source>
</evidence>
<dbReference type="EMBL" id="DYWI01000059">
    <property type="protein sequence ID" value="HJF65201.1"/>
    <property type="molecule type" value="Genomic_DNA"/>
</dbReference>
<keyword evidence="4" id="KW-0560">Oxidoreductase</keyword>